<evidence type="ECO:0000313" key="4">
    <source>
        <dbReference type="EMBL" id="AKF28680.1"/>
    </source>
</evidence>
<dbReference type="InterPro" id="IPR002933">
    <property type="entry name" value="Peptidase_M20"/>
</dbReference>
<dbReference type="Gene3D" id="3.40.630.10">
    <property type="entry name" value="Zn peptidases"/>
    <property type="match status" value="1"/>
</dbReference>
<dbReference type="SUPFAM" id="SSF53187">
    <property type="entry name" value="Zn-dependent exopeptidases"/>
    <property type="match status" value="1"/>
</dbReference>
<feature type="binding site" evidence="2">
    <location>
        <position position="116"/>
    </location>
    <ligand>
        <name>Mn(2+)</name>
        <dbReference type="ChEBI" id="CHEBI:29035"/>
        <label>2</label>
    </ligand>
</feature>
<dbReference type="PIRSF" id="PIRSF005962">
    <property type="entry name" value="Pept_M20D_amidohydro"/>
    <property type="match status" value="1"/>
</dbReference>
<dbReference type="SUPFAM" id="SSF55031">
    <property type="entry name" value="Bacterial exopeptidase dimerisation domain"/>
    <property type="match status" value="1"/>
</dbReference>
<dbReference type="HOGENOM" id="CLU_023257_6_0_11"/>
<dbReference type="GO" id="GO:0050118">
    <property type="term" value="F:N-acetyldiaminopimelate deacetylase activity"/>
    <property type="evidence" value="ECO:0007669"/>
    <property type="project" value="UniProtKB-ARBA"/>
</dbReference>
<keyword evidence="2" id="KW-0464">Manganese</keyword>
<feature type="domain" description="Peptidase M20 dimerisation" evidence="3">
    <location>
        <begin position="198"/>
        <end position="296"/>
    </location>
</feature>
<dbReference type="GO" id="GO:0046872">
    <property type="term" value="F:metal ion binding"/>
    <property type="evidence" value="ECO:0007669"/>
    <property type="project" value="UniProtKB-KW"/>
</dbReference>
<dbReference type="Proteomes" id="UP000034037">
    <property type="component" value="Chromosome"/>
</dbReference>
<evidence type="ECO:0000259" key="3">
    <source>
        <dbReference type="Pfam" id="PF07687"/>
    </source>
</evidence>
<feature type="binding site" evidence="2">
    <location>
        <position position="150"/>
    </location>
    <ligand>
        <name>Mn(2+)</name>
        <dbReference type="ChEBI" id="CHEBI:29035"/>
        <label>2</label>
    </ligand>
</feature>
<dbReference type="InterPro" id="IPR017439">
    <property type="entry name" value="Amidohydrolase"/>
</dbReference>
<dbReference type="InterPro" id="IPR011650">
    <property type="entry name" value="Peptidase_M20_dimer"/>
</dbReference>
<dbReference type="InterPro" id="IPR036264">
    <property type="entry name" value="Bact_exopeptidase_dim_dom"/>
</dbReference>
<evidence type="ECO:0000256" key="2">
    <source>
        <dbReference type="PIRSR" id="PIRSR005962-1"/>
    </source>
</evidence>
<proteinExistence type="predicted"/>
<reference evidence="4 5" key="1">
    <citation type="submission" date="2015-04" db="EMBL/GenBank/DDBJ databases">
        <title>Complete Genome Sequence of Brevibacterium flavum ATCC 15168.</title>
        <authorList>
            <person name="Ahn J."/>
            <person name="Park G."/>
            <person name="Jeon W."/>
            <person name="Jang Y."/>
            <person name="Jang M."/>
            <person name="Lee H."/>
            <person name="Lee H."/>
        </authorList>
    </citation>
    <scope>NUCLEOTIDE SEQUENCE [LARGE SCALE GENOMIC DNA]</scope>
    <source>
        <strain evidence="4 5">ATCC 15168</strain>
    </source>
</reference>
<keyword evidence="1 4" id="KW-0378">Hydrolase</keyword>
<dbReference type="Gene3D" id="3.30.70.360">
    <property type="match status" value="1"/>
</dbReference>
<gene>
    <name evidence="4" type="ORF">YH66_14670</name>
</gene>
<comment type="cofactor">
    <cofactor evidence="2">
        <name>Mn(2+)</name>
        <dbReference type="ChEBI" id="CHEBI:29035"/>
    </cofactor>
    <text evidence="2">The Mn(2+) ion enhances activity.</text>
</comment>
<dbReference type="EMBL" id="CP011309">
    <property type="protein sequence ID" value="AKF28680.1"/>
    <property type="molecule type" value="Genomic_DNA"/>
</dbReference>
<dbReference type="PATRIC" id="fig|92706.3.peg.3080"/>
<dbReference type="AlphaFoldDB" id="A0A0F6WRU0"/>
<dbReference type="PANTHER" id="PTHR11014:SF63">
    <property type="entry name" value="METALLOPEPTIDASE, PUTATIVE (AFU_ORTHOLOGUE AFUA_6G09600)-RELATED"/>
    <property type="match status" value="1"/>
</dbReference>
<feature type="binding site" evidence="2">
    <location>
        <position position="114"/>
    </location>
    <ligand>
        <name>Mn(2+)</name>
        <dbReference type="ChEBI" id="CHEBI:29035"/>
        <label>2</label>
    </ligand>
</feature>
<dbReference type="Pfam" id="PF01546">
    <property type="entry name" value="Peptidase_M20"/>
    <property type="match status" value="1"/>
</dbReference>
<evidence type="ECO:0000313" key="5">
    <source>
        <dbReference type="Proteomes" id="UP000034037"/>
    </source>
</evidence>
<evidence type="ECO:0000256" key="1">
    <source>
        <dbReference type="ARBA" id="ARBA00022801"/>
    </source>
</evidence>
<feature type="binding site" evidence="2">
    <location>
        <position position="378"/>
    </location>
    <ligand>
        <name>Mn(2+)</name>
        <dbReference type="ChEBI" id="CHEBI:29035"/>
        <label>2</label>
    </ligand>
</feature>
<dbReference type="PANTHER" id="PTHR11014">
    <property type="entry name" value="PEPTIDASE M20 FAMILY MEMBER"/>
    <property type="match status" value="1"/>
</dbReference>
<dbReference type="Pfam" id="PF07687">
    <property type="entry name" value="M20_dimer"/>
    <property type="match status" value="1"/>
</dbReference>
<protein>
    <submittedName>
        <fullName evidence="4">Amidohydrolase</fullName>
    </submittedName>
</protein>
<dbReference type="FunFam" id="3.30.70.360:FF:000001">
    <property type="entry name" value="N-acetyldiaminopimelate deacetylase"/>
    <property type="match status" value="1"/>
</dbReference>
<dbReference type="GO" id="GO:0019877">
    <property type="term" value="P:diaminopimelate biosynthetic process"/>
    <property type="evidence" value="ECO:0007669"/>
    <property type="project" value="UniProtKB-ARBA"/>
</dbReference>
<feature type="binding site" evidence="2">
    <location>
        <position position="177"/>
    </location>
    <ligand>
        <name>Mn(2+)</name>
        <dbReference type="ChEBI" id="CHEBI:29035"/>
        <label>2</label>
    </ligand>
</feature>
<dbReference type="NCBIfam" id="TIGR01891">
    <property type="entry name" value="amidohydrolases"/>
    <property type="match status" value="1"/>
</dbReference>
<organism evidence="4 5">
    <name type="scientific">[Brevibacterium] flavum</name>
    <dbReference type="NCBI Taxonomy" id="92706"/>
    <lineage>
        <taxon>Bacteria</taxon>
        <taxon>Bacillati</taxon>
        <taxon>Actinomycetota</taxon>
        <taxon>Actinomycetes</taxon>
        <taxon>Mycobacteriales</taxon>
        <taxon>Corynebacteriaceae</taxon>
        <taxon>Corynebacterium</taxon>
    </lineage>
</organism>
<keyword evidence="2" id="KW-0479">Metal-binding</keyword>
<dbReference type="RefSeq" id="WP_003862564.1">
    <property type="nucleotide sequence ID" value="NZ_CP011309.1"/>
</dbReference>
<accession>A0A0F6WRU0</accession>
<keyword evidence="5" id="KW-1185">Reference proteome</keyword>
<sequence>MTISAILSDLDSTRSYREELYKFFHQHPELSLQEFETSKRIISELESYGVESIQRIGDTGVVAVISNGDGPVVALRGDIDALPMAERSGKEYAAIGATQVDNNTGQETPVAHTCGHDVHISSLLGAVQAFNSHRELWNGTLMAVFQPAEETAAGARMMVEEGIVEKLSAPDVYLGQHVLGSLPGGAVGTRVGAVMSEAASIEITLHGKGSHGSMPNLGVDPIVLGSAIVTRLQSVISREIAASETAVLTVGSFHAGTKSNIIPDSAVLQLNTRAFSKDVAAHLHEAIERIVRSECAAARCPEPPEFKYYDQYPLTSNDESVTAHVRAAFDEFFGENSVDLAQVPASEDFSIIPDAFGIPYSYWGLGGFADHQNAPGNHSPAFAPDIQPTLDRGVEALVVAASAWLVK</sequence>
<name>A0A0F6WRU0_9CORY</name>